<sequence>MESNRIKLVPPSMDLAPQMLAAIQESQEELSVFLPWVPYALTTEDSVKNTQDAIVNFEQFEGELRFSIIDKESDILVGAIGLIIRDKTVPYFEIGYWLRTAYVGKGFITEAVKLIEAYAFSELKAKRVEIRAADINYKSRSVAERCGYKLEGIFMNDRLLPSGELSNTAVYGKTGF</sequence>
<dbReference type="PROSITE" id="PS51186">
    <property type="entry name" value="GNAT"/>
    <property type="match status" value="1"/>
</dbReference>
<gene>
    <name evidence="2" type="ORF">ACED38_19395</name>
</gene>
<dbReference type="InterPro" id="IPR051908">
    <property type="entry name" value="Ribosomal_N-acetyltransferase"/>
</dbReference>
<dbReference type="EMBL" id="JBGOOT010000058">
    <property type="protein sequence ID" value="MEZ8197022.1"/>
    <property type="molecule type" value="Genomic_DNA"/>
</dbReference>
<dbReference type="PANTHER" id="PTHR43441:SF3">
    <property type="entry name" value="ACETYLTRANSFERASE"/>
    <property type="match status" value="1"/>
</dbReference>
<proteinExistence type="predicted"/>
<dbReference type="EC" id="2.3.-.-" evidence="2"/>
<keyword evidence="2" id="KW-0808">Transferase</keyword>
<organism evidence="2 3">
    <name type="scientific">Vibrio cortegadensis</name>
    <dbReference type="NCBI Taxonomy" id="1328770"/>
    <lineage>
        <taxon>Bacteria</taxon>
        <taxon>Pseudomonadati</taxon>
        <taxon>Pseudomonadota</taxon>
        <taxon>Gammaproteobacteria</taxon>
        <taxon>Vibrionales</taxon>
        <taxon>Vibrionaceae</taxon>
        <taxon>Vibrio</taxon>
    </lineage>
</organism>
<dbReference type="GO" id="GO:0016746">
    <property type="term" value="F:acyltransferase activity"/>
    <property type="evidence" value="ECO:0007669"/>
    <property type="project" value="UniProtKB-KW"/>
</dbReference>
<keyword evidence="3" id="KW-1185">Reference proteome</keyword>
<dbReference type="Proteomes" id="UP001569153">
    <property type="component" value="Unassembled WGS sequence"/>
</dbReference>
<protein>
    <submittedName>
        <fullName evidence="2">GNAT family N-acetyltransferase</fullName>
        <ecNumber evidence="2">2.3.-.-</ecNumber>
    </submittedName>
</protein>
<dbReference type="InterPro" id="IPR016181">
    <property type="entry name" value="Acyl_CoA_acyltransferase"/>
</dbReference>
<evidence type="ECO:0000313" key="3">
    <source>
        <dbReference type="Proteomes" id="UP001569153"/>
    </source>
</evidence>
<feature type="domain" description="N-acetyltransferase" evidence="1">
    <location>
        <begin position="21"/>
        <end position="170"/>
    </location>
</feature>
<reference evidence="2 3" key="1">
    <citation type="submission" date="2024-06" db="EMBL/GenBank/DDBJ databases">
        <authorList>
            <person name="Steensen K."/>
            <person name="Seneca J."/>
            <person name="Bartlau N."/>
            <person name="Yu A.X."/>
            <person name="Polz M.F."/>
        </authorList>
    </citation>
    <scope>NUCLEOTIDE SEQUENCE [LARGE SCALE GENOMIC DNA]</scope>
    <source>
        <strain evidence="2 3">FF146</strain>
    </source>
</reference>
<dbReference type="PANTHER" id="PTHR43441">
    <property type="entry name" value="RIBOSOMAL-PROTEIN-SERINE ACETYLTRANSFERASE"/>
    <property type="match status" value="1"/>
</dbReference>
<name>A0ABV4MBW2_9VIBR</name>
<evidence type="ECO:0000259" key="1">
    <source>
        <dbReference type="PROSITE" id="PS51186"/>
    </source>
</evidence>
<dbReference type="SUPFAM" id="SSF55729">
    <property type="entry name" value="Acyl-CoA N-acyltransferases (Nat)"/>
    <property type="match status" value="1"/>
</dbReference>
<evidence type="ECO:0000313" key="2">
    <source>
        <dbReference type="EMBL" id="MEZ8197022.1"/>
    </source>
</evidence>
<keyword evidence="2" id="KW-0012">Acyltransferase</keyword>
<dbReference type="InterPro" id="IPR000182">
    <property type="entry name" value="GNAT_dom"/>
</dbReference>
<accession>A0ABV4MBW2</accession>
<dbReference type="Pfam" id="PF13302">
    <property type="entry name" value="Acetyltransf_3"/>
    <property type="match status" value="1"/>
</dbReference>
<comment type="caution">
    <text evidence="2">The sequence shown here is derived from an EMBL/GenBank/DDBJ whole genome shotgun (WGS) entry which is preliminary data.</text>
</comment>
<dbReference type="Gene3D" id="3.40.630.30">
    <property type="match status" value="1"/>
</dbReference>
<dbReference type="RefSeq" id="WP_371731217.1">
    <property type="nucleotide sequence ID" value="NZ_JBGOOT010000058.1"/>
</dbReference>